<dbReference type="RefSeq" id="WP_136337256.1">
    <property type="nucleotide sequence ID" value="NZ_SSMD01000001.1"/>
</dbReference>
<name>A0A4S3MCL9_9RHOB</name>
<accession>A0A4S3MCL9</accession>
<evidence type="ECO:0000313" key="3">
    <source>
        <dbReference type="Proteomes" id="UP000306113"/>
    </source>
</evidence>
<gene>
    <name evidence="2" type="ORF">E7681_00275</name>
</gene>
<evidence type="ECO:0008006" key="4">
    <source>
        <dbReference type="Google" id="ProtNLM"/>
    </source>
</evidence>
<proteinExistence type="predicted"/>
<organism evidence="2 3">
    <name type="scientific">Thalassobius vesicularis</name>
    <dbReference type="NCBI Taxonomy" id="1294297"/>
    <lineage>
        <taxon>Bacteria</taxon>
        <taxon>Pseudomonadati</taxon>
        <taxon>Pseudomonadota</taxon>
        <taxon>Alphaproteobacteria</taxon>
        <taxon>Rhodobacterales</taxon>
        <taxon>Roseobacteraceae</taxon>
        <taxon>Thalassovita</taxon>
    </lineage>
</organism>
<comment type="caution">
    <text evidence="2">The sequence shown here is derived from an EMBL/GenBank/DDBJ whole genome shotgun (WGS) entry which is preliminary data.</text>
</comment>
<protein>
    <recommendedName>
        <fullName evidence="4">TIGR02186 family protein</fullName>
    </recommendedName>
</protein>
<evidence type="ECO:0000256" key="1">
    <source>
        <dbReference type="SAM" id="Phobius"/>
    </source>
</evidence>
<dbReference type="EMBL" id="SSMD01000001">
    <property type="protein sequence ID" value="THD76312.1"/>
    <property type="molecule type" value="Genomic_DNA"/>
</dbReference>
<keyword evidence="1" id="KW-0812">Transmembrane</keyword>
<feature type="transmembrane region" description="Helical" evidence="1">
    <location>
        <begin position="227"/>
        <end position="250"/>
    </location>
</feature>
<dbReference type="Pfam" id="PF09608">
    <property type="entry name" value="Alph_Pro_TM"/>
    <property type="match status" value="1"/>
</dbReference>
<evidence type="ECO:0000313" key="2">
    <source>
        <dbReference type="EMBL" id="THD76312.1"/>
    </source>
</evidence>
<keyword evidence="1" id="KW-1133">Transmembrane helix</keyword>
<reference evidence="2 3" key="1">
    <citation type="submission" date="2019-04" db="EMBL/GenBank/DDBJ databases">
        <title>Draft genome sequence of Youngimonas vesicularis.</title>
        <authorList>
            <person name="Hameed A."/>
        </authorList>
    </citation>
    <scope>NUCLEOTIDE SEQUENCE [LARGE SCALE GENOMIC DNA]</scope>
    <source>
        <strain evidence="2 3">CC-AMW-E</strain>
    </source>
</reference>
<dbReference type="InterPro" id="IPR019088">
    <property type="entry name" value="CHP02186-rel_TM"/>
</dbReference>
<keyword evidence="1" id="KW-0472">Membrane</keyword>
<dbReference type="OrthoDB" id="9815212at2"/>
<dbReference type="Proteomes" id="UP000306113">
    <property type="component" value="Unassembled WGS sequence"/>
</dbReference>
<dbReference type="AlphaFoldDB" id="A0A4S3MCL9"/>
<keyword evidence="3" id="KW-1185">Reference proteome</keyword>
<sequence length="253" mass="27757">MIRLLVLLALLFARPLWAEEAVVLGLSRDEVAITARFDGSDILIFGAVKRETAIPTDPLDVIIAIAGPSSPVTLRRKDRVAGIWVNAASVQIGSAPSFYAVASSRPLTQVLSEDEDRRYGISVERSINAIVTPGMTVNANEFTQALLRIRKEEGVYQQLEGAVRVDQQTLFHSSIALPANLTEGTYRTRIFLAREGKVIARLQTKIDVRKVGLERFLYNLAQEQATLYGLLSLVIAVIAGWGASALFRLIRLG</sequence>